<sequence>MFDDEGYSWCAIPQFNVLEHNITIPGFSPLFPQAHCTGDGSICQLTTGEAEINAASTITALVYSPVFDLTHTYFLIAGIAGISPKMGTLGSVTFARYAVQVALQCEFDAREKPANFSTGYVPLGSTAPNEYPGTLYGTEVFEVNDNLRQLAISMANMSQLYDDAQAQQYRANYAGNPAYAAGAAPPSVVACDTATSDVFWTGDLLAGAFENTTKLLTNGTATYCTTQQEDNGTLEALMRGALAGLVDFSRIVIMRTASDFDRQFDGESAATNLFLMSPGFDISIQNIPAAGVPIVTGIVSKWESTFEKGIEPNNYIGDIIGSLGGDPNFGPGNIYGGKIPAKRSFHRRGYGVHSTTRNV</sequence>
<dbReference type="PANTHER" id="PTHR38643">
    <property type="entry name" value="PURINE NUCLEOSIDE PERMEASE C285.05-RELATED"/>
    <property type="match status" value="1"/>
</dbReference>
<dbReference type="STRING" id="650164.K5W0Z2"/>
<dbReference type="GO" id="GO:0055085">
    <property type="term" value="P:transmembrane transport"/>
    <property type="evidence" value="ECO:0007669"/>
    <property type="project" value="InterPro"/>
</dbReference>
<keyword evidence="1" id="KW-0813">Transport</keyword>
<dbReference type="PANTHER" id="PTHR38643:SF1">
    <property type="entry name" value="PURINE NUCLEOSIDE PERMEASE C285.05-RELATED"/>
    <property type="match status" value="1"/>
</dbReference>
<dbReference type="Pfam" id="PF06516">
    <property type="entry name" value="NUP"/>
    <property type="match status" value="1"/>
</dbReference>
<dbReference type="GeneID" id="18908057"/>
<name>K5W0Z2_PHACS</name>
<dbReference type="PIRSF" id="PIRSF013171">
    <property type="entry name" value="Pur_nuclsid_perm"/>
    <property type="match status" value="1"/>
</dbReference>
<dbReference type="OrthoDB" id="2331083at2759"/>
<dbReference type="KEGG" id="pco:PHACADRAFT_126450"/>
<dbReference type="AlphaFoldDB" id="K5W0Z2"/>
<comment type="function">
    <text evidence="1">Nucleoside permease that transports adenosine and guanosine.</text>
</comment>
<evidence type="ECO:0000256" key="1">
    <source>
        <dbReference type="PIRNR" id="PIRNR013171"/>
    </source>
</evidence>
<evidence type="ECO:0008006" key="4">
    <source>
        <dbReference type="Google" id="ProtNLM"/>
    </source>
</evidence>
<organism evidence="2 3">
    <name type="scientific">Phanerochaete carnosa (strain HHB-10118-sp)</name>
    <name type="common">White-rot fungus</name>
    <name type="synonym">Peniophora carnosa</name>
    <dbReference type="NCBI Taxonomy" id="650164"/>
    <lineage>
        <taxon>Eukaryota</taxon>
        <taxon>Fungi</taxon>
        <taxon>Dikarya</taxon>
        <taxon>Basidiomycota</taxon>
        <taxon>Agaricomycotina</taxon>
        <taxon>Agaricomycetes</taxon>
        <taxon>Polyporales</taxon>
        <taxon>Phanerochaetaceae</taxon>
        <taxon>Phanerochaete</taxon>
    </lineage>
</organism>
<evidence type="ECO:0000313" key="2">
    <source>
        <dbReference type="EMBL" id="EKM52554.1"/>
    </source>
</evidence>
<reference evidence="2 3" key="1">
    <citation type="journal article" date="2012" name="BMC Genomics">
        <title>Comparative genomics of the white-rot fungi, Phanerochaete carnosa and P. chrysosporium, to elucidate the genetic basis of the distinct wood types they colonize.</title>
        <authorList>
            <person name="Suzuki H."/>
            <person name="MacDonald J."/>
            <person name="Syed K."/>
            <person name="Salamov A."/>
            <person name="Hori C."/>
            <person name="Aerts A."/>
            <person name="Henrissat B."/>
            <person name="Wiebenga A."/>
            <person name="vanKuyk P.A."/>
            <person name="Barry K."/>
            <person name="Lindquist E."/>
            <person name="LaButti K."/>
            <person name="Lapidus A."/>
            <person name="Lucas S."/>
            <person name="Coutinho P."/>
            <person name="Gong Y."/>
            <person name="Samejima M."/>
            <person name="Mahadevan R."/>
            <person name="Abou-Zaid M."/>
            <person name="de Vries R.P."/>
            <person name="Igarashi K."/>
            <person name="Yadav J.S."/>
            <person name="Grigoriev I.V."/>
            <person name="Master E.R."/>
        </authorList>
    </citation>
    <scope>NUCLEOTIDE SEQUENCE [LARGE SCALE GENOMIC DNA]</scope>
    <source>
        <strain evidence="2 3">HHB-10118-sp</strain>
    </source>
</reference>
<evidence type="ECO:0000313" key="3">
    <source>
        <dbReference type="Proteomes" id="UP000008370"/>
    </source>
</evidence>
<dbReference type="EMBL" id="JH930475">
    <property type="protein sequence ID" value="EKM52554.1"/>
    <property type="molecule type" value="Genomic_DNA"/>
</dbReference>
<dbReference type="InParanoid" id="K5W0Z2"/>
<protein>
    <recommendedName>
        <fullName evidence="4">Purine nucleoside permease</fullName>
    </recommendedName>
</protein>
<accession>K5W0Z2</accession>
<dbReference type="GO" id="GO:0005783">
    <property type="term" value="C:endoplasmic reticulum"/>
    <property type="evidence" value="ECO:0007669"/>
    <property type="project" value="TreeGrafter"/>
</dbReference>
<dbReference type="HOGENOM" id="CLU_031475_0_1_1"/>
<keyword evidence="3" id="KW-1185">Reference proteome</keyword>
<dbReference type="RefSeq" id="XP_007398897.1">
    <property type="nucleotide sequence ID" value="XM_007398835.1"/>
</dbReference>
<proteinExistence type="inferred from homology"/>
<gene>
    <name evidence="2" type="ORF">PHACADRAFT_126450</name>
</gene>
<comment type="similarity">
    <text evidence="1">Belongs to the NUP family.</text>
</comment>
<dbReference type="InterPro" id="IPR009486">
    <property type="entry name" value="Pur_nuclsid_perm"/>
</dbReference>
<dbReference type="Proteomes" id="UP000008370">
    <property type="component" value="Unassembled WGS sequence"/>
</dbReference>